<keyword evidence="2" id="KW-0472">Membrane</keyword>
<dbReference type="Gene3D" id="6.10.340.10">
    <property type="match status" value="1"/>
</dbReference>
<feature type="transmembrane region" description="Helical" evidence="2">
    <location>
        <begin position="290"/>
        <end position="315"/>
    </location>
</feature>
<dbReference type="Pfam" id="PF00498">
    <property type="entry name" value="FHA"/>
    <property type="match status" value="1"/>
</dbReference>
<evidence type="ECO:0000259" key="3">
    <source>
        <dbReference type="PROSITE" id="PS50006"/>
    </source>
</evidence>
<dbReference type="CDD" id="cd00060">
    <property type="entry name" value="FHA"/>
    <property type="match status" value="1"/>
</dbReference>
<feature type="domain" description="FHA" evidence="3">
    <location>
        <begin position="22"/>
        <end position="71"/>
    </location>
</feature>
<dbReference type="PROSITE" id="PS50006">
    <property type="entry name" value="FHA_DOMAIN"/>
    <property type="match status" value="1"/>
</dbReference>
<keyword evidence="2" id="KW-1133">Transmembrane helix</keyword>
<dbReference type="PANTHER" id="PTHR23308">
    <property type="entry name" value="NUCLEAR INHIBITOR OF PROTEIN PHOSPHATASE-1"/>
    <property type="match status" value="1"/>
</dbReference>
<sequence length="499" mass="55962">MRTLEIFGSKGKKTITLSNGQYYIGRGQSLEIVLDEKGISRNHSKLDVTDNEVTVTDLSSLNGTFVNEVEINSQVLKDGDFIRIGSVSILFTERDDQPRPDIQPEKLPQAGRGVPAQPRKSILAGLQKKIDRSSDSEIQIRIFSLHLIIALIAFFILFIVILPGYKNLAREELIQIGRTYTNFLSMSNRDALIKGQTMLLDTETVMREKGVDAAYILDKEGKIVQPPTLEKSVNEISRRAVSSNKLLIQDIEESKIVFSVPIWGETGRLGTARVDFNMEALVGLNQRTNILVILSTLVAFFMAILFSSISVRTVLNPLERLKGEIDICIKENLNIDIKPVQNPQINKLIETINRLIVRARGSIKPSSDDMEHLKKTGKIEAVLDAEEVLKVIPFGILILNSEFKAKFCNDAARDHLEILKSTNINDKHLLELLKPGKRLNSIMDSVKELTRSNQNAISWSEPDADRVNSGLELQLVADKNAYGKIGQWILIVKKRNENE</sequence>
<dbReference type="InterPro" id="IPR050923">
    <property type="entry name" value="Cell_Proc_Reg/RNA_Proc"/>
</dbReference>
<gene>
    <name evidence="4" type="ORF">ACFL27_09890</name>
</gene>
<feature type="region of interest" description="Disordered" evidence="1">
    <location>
        <begin position="95"/>
        <end position="116"/>
    </location>
</feature>
<evidence type="ECO:0000256" key="2">
    <source>
        <dbReference type="SAM" id="Phobius"/>
    </source>
</evidence>
<dbReference type="EMBL" id="JBHPBY010000102">
    <property type="protein sequence ID" value="MFC1850489.1"/>
    <property type="molecule type" value="Genomic_DNA"/>
</dbReference>
<dbReference type="InterPro" id="IPR008984">
    <property type="entry name" value="SMAD_FHA_dom_sf"/>
</dbReference>
<comment type="caution">
    <text evidence="4">The sequence shown here is derived from an EMBL/GenBank/DDBJ whole genome shotgun (WGS) entry which is preliminary data.</text>
</comment>
<keyword evidence="2" id="KW-0812">Transmembrane</keyword>
<protein>
    <submittedName>
        <fullName evidence="4">FHA domain-containing protein</fullName>
    </submittedName>
</protein>
<dbReference type="Gene3D" id="2.60.200.20">
    <property type="match status" value="1"/>
</dbReference>
<feature type="transmembrane region" description="Helical" evidence="2">
    <location>
        <begin position="142"/>
        <end position="165"/>
    </location>
</feature>
<keyword evidence="5" id="KW-1185">Reference proteome</keyword>
<accession>A0ABV6YWA3</accession>
<evidence type="ECO:0000313" key="5">
    <source>
        <dbReference type="Proteomes" id="UP001594351"/>
    </source>
</evidence>
<reference evidence="4 5" key="1">
    <citation type="submission" date="2024-09" db="EMBL/GenBank/DDBJ databases">
        <title>Laminarin stimulates single cell rates of sulfate reduction while oxygen inhibits transcriptomic activity in coastal marine sediment.</title>
        <authorList>
            <person name="Lindsay M."/>
            <person name="Orcutt B."/>
            <person name="Emerson D."/>
            <person name="Stepanauskas R."/>
            <person name="D'Angelo T."/>
        </authorList>
    </citation>
    <scope>NUCLEOTIDE SEQUENCE [LARGE SCALE GENOMIC DNA]</scope>
    <source>
        <strain evidence="4">SAG AM-311-K15</strain>
    </source>
</reference>
<evidence type="ECO:0000313" key="4">
    <source>
        <dbReference type="EMBL" id="MFC1850489.1"/>
    </source>
</evidence>
<evidence type="ECO:0000256" key="1">
    <source>
        <dbReference type="SAM" id="MobiDB-lite"/>
    </source>
</evidence>
<name>A0ABV6YWA3_UNCC1</name>
<feature type="compositionally biased region" description="Basic and acidic residues" evidence="1">
    <location>
        <begin position="95"/>
        <end position="104"/>
    </location>
</feature>
<dbReference type="SMART" id="SM00240">
    <property type="entry name" value="FHA"/>
    <property type="match status" value="1"/>
</dbReference>
<organism evidence="4 5">
    <name type="scientific">candidate division CSSED10-310 bacterium</name>
    <dbReference type="NCBI Taxonomy" id="2855610"/>
    <lineage>
        <taxon>Bacteria</taxon>
        <taxon>Bacteria division CSSED10-310</taxon>
    </lineage>
</organism>
<dbReference type="Proteomes" id="UP001594351">
    <property type="component" value="Unassembled WGS sequence"/>
</dbReference>
<proteinExistence type="predicted"/>
<dbReference type="InterPro" id="IPR000253">
    <property type="entry name" value="FHA_dom"/>
</dbReference>
<dbReference type="SUPFAM" id="SSF49879">
    <property type="entry name" value="SMAD/FHA domain"/>
    <property type="match status" value="1"/>
</dbReference>